<evidence type="ECO:0000256" key="1">
    <source>
        <dbReference type="SAM" id="Phobius"/>
    </source>
</evidence>
<name>A0A6I4UPE9_9SPHN</name>
<protein>
    <submittedName>
        <fullName evidence="3">DUF418 domain-containing protein</fullName>
    </submittedName>
</protein>
<feature type="transmembrane region" description="Helical" evidence="1">
    <location>
        <begin position="366"/>
        <end position="385"/>
    </location>
</feature>
<keyword evidence="1" id="KW-0472">Membrane</keyword>
<keyword evidence="1" id="KW-0812">Transmembrane</keyword>
<dbReference type="PANTHER" id="PTHR30590">
    <property type="entry name" value="INNER MEMBRANE PROTEIN"/>
    <property type="match status" value="1"/>
</dbReference>
<reference evidence="3 4" key="1">
    <citation type="submission" date="2019-12" db="EMBL/GenBank/DDBJ databases">
        <title>Genomic-based taxomic classification of the family Erythrobacteraceae.</title>
        <authorList>
            <person name="Xu L."/>
        </authorList>
    </citation>
    <scope>NUCLEOTIDE SEQUENCE [LARGE SCALE GENOMIC DNA]</scope>
    <source>
        <strain evidence="3 4">MCCC 1K02066</strain>
    </source>
</reference>
<accession>A0A6I4UPE9</accession>
<feature type="transmembrane region" description="Helical" evidence="1">
    <location>
        <begin position="227"/>
        <end position="247"/>
    </location>
</feature>
<feature type="transmembrane region" description="Helical" evidence="1">
    <location>
        <begin position="141"/>
        <end position="158"/>
    </location>
</feature>
<dbReference type="InterPro" id="IPR007349">
    <property type="entry name" value="DUF418"/>
</dbReference>
<dbReference type="InterPro" id="IPR052529">
    <property type="entry name" value="Bact_Transport_Assoc"/>
</dbReference>
<comment type="caution">
    <text evidence="3">The sequence shown here is derived from an EMBL/GenBank/DDBJ whole genome shotgun (WGS) entry which is preliminary data.</text>
</comment>
<feature type="transmembrane region" description="Helical" evidence="1">
    <location>
        <begin position="297"/>
        <end position="318"/>
    </location>
</feature>
<dbReference type="OrthoDB" id="9807744at2"/>
<proteinExistence type="predicted"/>
<dbReference type="Pfam" id="PF04235">
    <property type="entry name" value="DUF418"/>
    <property type="match status" value="1"/>
</dbReference>
<gene>
    <name evidence="3" type="ORF">GRI75_03955</name>
</gene>
<feature type="transmembrane region" description="Helical" evidence="1">
    <location>
        <begin position="259"/>
        <end position="277"/>
    </location>
</feature>
<keyword evidence="4" id="KW-1185">Reference proteome</keyword>
<dbReference type="PANTHER" id="PTHR30590:SF2">
    <property type="entry name" value="INNER MEMBRANE PROTEIN"/>
    <property type="match status" value="1"/>
</dbReference>
<evidence type="ECO:0000259" key="2">
    <source>
        <dbReference type="Pfam" id="PF04235"/>
    </source>
</evidence>
<keyword evidence="1" id="KW-1133">Transmembrane helix</keyword>
<dbReference type="RefSeq" id="WP_160745663.1">
    <property type="nucleotide sequence ID" value="NZ_WTYK01000002.1"/>
</dbReference>
<evidence type="ECO:0000313" key="3">
    <source>
        <dbReference type="EMBL" id="MXP40801.1"/>
    </source>
</evidence>
<dbReference type="AlphaFoldDB" id="A0A6I4UPE9"/>
<feature type="transmembrane region" description="Helical" evidence="1">
    <location>
        <begin position="119"/>
        <end position="134"/>
    </location>
</feature>
<evidence type="ECO:0000313" key="4">
    <source>
        <dbReference type="Proteomes" id="UP000469159"/>
    </source>
</evidence>
<feature type="transmembrane region" description="Helical" evidence="1">
    <location>
        <begin position="12"/>
        <end position="34"/>
    </location>
</feature>
<sequence>MASTASERILTLDVIRGIAVMGIFSVNVVGMGMIERAYFYPPDYGFDSPGDRVVWALNAIFVDGRFRSLFSILFGASLTVVVERAVAAGKQGWQVHYPRMIVLLIFGLAHYYLLWWGDILANYALVGMVAYLFWRLRTKWLLLAAVAALLLHYVPQFAQTIPRVAQIEAGLAPGAPPELRAQVEAMLAPSPALASEIAEDKAAHASIAAHVRDRTQGDAAWRPFMSVFTYGLETLGLMLLGMAGLKCGFLAGTWSRRRYAWIAATCLGSSLAVHAYAAYASLAADFAAQVYYPWTRVYVSPLHPVGAIGYAALIMLVLGRPSAIARRFAAVGRAAFTNYLGSTVVGTLLFFGTFGGLYGEFSRGELWLFAPMVWAIMLLWSPWWLDRYRYGPLECAWRSLSRWNWEPMRLPSRDSPASY</sequence>
<organism evidence="3 4">
    <name type="scientific">Croceibacterium soli</name>
    <dbReference type="NCBI Taxonomy" id="1739690"/>
    <lineage>
        <taxon>Bacteria</taxon>
        <taxon>Pseudomonadati</taxon>
        <taxon>Pseudomonadota</taxon>
        <taxon>Alphaproteobacteria</taxon>
        <taxon>Sphingomonadales</taxon>
        <taxon>Erythrobacteraceae</taxon>
        <taxon>Croceibacterium</taxon>
    </lineage>
</organism>
<feature type="domain" description="DUF418" evidence="2">
    <location>
        <begin position="246"/>
        <end position="403"/>
    </location>
</feature>
<dbReference type="Proteomes" id="UP000469159">
    <property type="component" value="Unassembled WGS sequence"/>
</dbReference>
<dbReference type="EMBL" id="WTYK01000002">
    <property type="protein sequence ID" value="MXP40801.1"/>
    <property type="molecule type" value="Genomic_DNA"/>
</dbReference>
<feature type="transmembrane region" description="Helical" evidence="1">
    <location>
        <begin position="330"/>
        <end position="354"/>
    </location>
</feature>